<protein>
    <submittedName>
        <fullName evidence="7">AcrR family transcriptional regulator</fullName>
    </submittedName>
</protein>
<feature type="domain" description="HTH tetR-type" evidence="6">
    <location>
        <begin position="34"/>
        <end position="94"/>
    </location>
</feature>
<dbReference type="PROSITE" id="PS50977">
    <property type="entry name" value="HTH_TETR_2"/>
    <property type="match status" value="1"/>
</dbReference>
<gene>
    <name evidence="7" type="ORF">BJ987_004079</name>
</gene>
<feature type="region of interest" description="Disordered" evidence="5">
    <location>
        <begin position="1"/>
        <end position="30"/>
    </location>
</feature>
<dbReference type="InterPro" id="IPR050109">
    <property type="entry name" value="HTH-type_TetR-like_transc_reg"/>
</dbReference>
<dbReference type="RefSeq" id="WP_209892395.1">
    <property type="nucleotide sequence ID" value="NZ_JAGGMR010000001.1"/>
</dbReference>
<dbReference type="PANTHER" id="PTHR30055">
    <property type="entry name" value="HTH-TYPE TRANSCRIPTIONAL REGULATOR RUTR"/>
    <property type="match status" value="1"/>
</dbReference>
<sequence length="225" mass="24951">MASRKSPDMPERDTATPELPETLAIRQPRQKRSREAWQRVLDAGITLLESAGYSGFTIAALSETSGINPRAIYERAASKEALFLAVYEHKMTQMAADRDHLFRQTREPGLPPGEMISRAVAAVLLLFERNAEFLRPVIAIAPEHRVVFERGKRHTALLGDMFVAALERTGLLTGDPIPARQAFRAVYAMAVLHTMQGADFISPAPTLDEQIAHSATMVERYLRAG</sequence>
<keyword evidence="2 4" id="KW-0238">DNA-binding</keyword>
<dbReference type="InterPro" id="IPR009057">
    <property type="entry name" value="Homeodomain-like_sf"/>
</dbReference>
<dbReference type="Gene3D" id="1.10.357.10">
    <property type="entry name" value="Tetracycline Repressor, domain 2"/>
    <property type="match status" value="1"/>
</dbReference>
<dbReference type="PANTHER" id="PTHR30055:SF234">
    <property type="entry name" value="HTH-TYPE TRANSCRIPTIONAL REGULATOR BETI"/>
    <property type="match status" value="1"/>
</dbReference>
<evidence type="ECO:0000256" key="1">
    <source>
        <dbReference type="ARBA" id="ARBA00023015"/>
    </source>
</evidence>
<keyword evidence="8" id="KW-1185">Reference proteome</keyword>
<evidence type="ECO:0000256" key="3">
    <source>
        <dbReference type="ARBA" id="ARBA00023163"/>
    </source>
</evidence>
<evidence type="ECO:0000256" key="5">
    <source>
        <dbReference type="SAM" id="MobiDB-lite"/>
    </source>
</evidence>
<evidence type="ECO:0000256" key="2">
    <source>
        <dbReference type="ARBA" id="ARBA00023125"/>
    </source>
</evidence>
<dbReference type="EMBL" id="JAGGMR010000001">
    <property type="protein sequence ID" value="MBP2191178.1"/>
    <property type="molecule type" value="Genomic_DNA"/>
</dbReference>
<evidence type="ECO:0000313" key="8">
    <source>
        <dbReference type="Proteomes" id="UP001519325"/>
    </source>
</evidence>
<dbReference type="SUPFAM" id="SSF46689">
    <property type="entry name" value="Homeodomain-like"/>
    <property type="match status" value="1"/>
</dbReference>
<proteinExistence type="predicted"/>
<feature type="compositionally biased region" description="Basic and acidic residues" evidence="5">
    <location>
        <begin position="1"/>
        <end position="15"/>
    </location>
</feature>
<evidence type="ECO:0000259" key="6">
    <source>
        <dbReference type="PROSITE" id="PS50977"/>
    </source>
</evidence>
<dbReference type="InterPro" id="IPR001647">
    <property type="entry name" value="HTH_TetR"/>
</dbReference>
<comment type="caution">
    <text evidence="7">The sequence shown here is derived from an EMBL/GenBank/DDBJ whole genome shotgun (WGS) entry which is preliminary data.</text>
</comment>
<name>A0ABS4QHK9_9NOCA</name>
<feature type="DNA-binding region" description="H-T-H motif" evidence="4">
    <location>
        <begin position="57"/>
        <end position="76"/>
    </location>
</feature>
<dbReference type="Pfam" id="PF00440">
    <property type="entry name" value="TetR_N"/>
    <property type="match status" value="1"/>
</dbReference>
<keyword evidence="1" id="KW-0805">Transcription regulation</keyword>
<reference evidence="7 8" key="1">
    <citation type="submission" date="2021-03" db="EMBL/GenBank/DDBJ databases">
        <title>Sequencing the genomes of 1000 actinobacteria strains.</title>
        <authorList>
            <person name="Klenk H.-P."/>
        </authorList>
    </citation>
    <scope>NUCLEOTIDE SEQUENCE [LARGE SCALE GENOMIC DNA]</scope>
    <source>
        <strain evidence="7 8">DSM 45516</strain>
    </source>
</reference>
<evidence type="ECO:0000256" key="4">
    <source>
        <dbReference type="PROSITE-ProRule" id="PRU00335"/>
    </source>
</evidence>
<accession>A0ABS4QHK9</accession>
<keyword evidence="3" id="KW-0804">Transcription</keyword>
<evidence type="ECO:0000313" key="7">
    <source>
        <dbReference type="EMBL" id="MBP2191178.1"/>
    </source>
</evidence>
<organism evidence="7 8">
    <name type="scientific">Nocardia goodfellowii</name>
    <dbReference type="NCBI Taxonomy" id="882446"/>
    <lineage>
        <taxon>Bacteria</taxon>
        <taxon>Bacillati</taxon>
        <taxon>Actinomycetota</taxon>
        <taxon>Actinomycetes</taxon>
        <taxon>Mycobacteriales</taxon>
        <taxon>Nocardiaceae</taxon>
        <taxon>Nocardia</taxon>
    </lineage>
</organism>
<dbReference type="Proteomes" id="UP001519325">
    <property type="component" value="Unassembled WGS sequence"/>
</dbReference>